<protein>
    <submittedName>
        <fullName evidence="5">Chromosome 16 SCAF14974, whole genome shotgun sequence</fullName>
    </submittedName>
</protein>
<dbReference type="OrthoDB" id="5582218at2759"/>
<keyword evidence="3" id="KW-0812">Transmembrane</keyword>
<name>Q4RYP8_TETNG</name>
<keyword evidence="3" id="KW-0472">Membrane</keyword>
<organism evidence="5">
    <name type="scientific">Tetraodon nigroviridis</name>
    <name type="common">Spotted green pufferfish</name>
    <name type="synonym">Chelonodon nigroviridis</name>
    <dbReference type="NCBI Taxonomy" id="99883"/>
    <lineage>
        <taxon>Eukaryota</taxon>
        <taxon>Metazoa</taxon>
        <taxon>Chordata</taxon>
        <taxon>Craniata</taxon>
        <taxon>Vertebrata</taxon>
        <taxon>Euteleostomi</taxon>
        <taxon>Actinopterygii</taxon>
        <taxon>Neopterygii</taxon>
        <taxon>Teleostei</taxon>
        <taxon>Neoteleostei</taxon>
        <taxon>Acanthomorphata</taxon>
        <taxon>Eupercaria</taxon>
        <taxon>Tetraodontiformes</taxon>
        <taxon>Tetradontoidea</taxon>
        <taxon>Tetraodontidae</taxon>
        <taxon>Tetraodon</taxon>
    </lineage>
</organism>
<dbReference type="AlphaFoldDB" id="Q4RYP8"/>
<gene>
    <name evidence="5" type="ORF">GSTENG00026845001</name>
</gene>
<dbReference type="GO" id="GO:0035091">
    <property type="term" value="F:phosphatidylinositol binding"/>
    <property type="evidence" value="ECO:0007669"/>
    <property type="project" value="InterPro"/>
</dbReference>
<feature type="non-terminal residue" evidence="5">
    <location>
        <position position="1"/>
    </location>
</feature>
<dbReference type="SUPFAM" id="SSF64268">
    <property type="entry name" value="PX domain"/>
    <property type="match status" value="1"/>
</dbReference>
<comment type="similarity">
    <text evidence="1">Belongs to the sorting nexin family.</text>
</comment>
<evidence type="ECO:0000313" key="5">
    <source>
        <dbReference type="EMBL" id="CAG06484.1"/>
    </source>
</evidence>
<reference evidence="5" key="1">
    <citation type="journal article" date="2004" name="Nature">
        <title>Genome duplication in the teleost fish Tetraodon nigroviridis reveals the early vertebrate proto-karyotype.</title>
        <authorList>
            <person name="Jaillon O."/>
            <person name="Aury J.-M."/>
            <person name="Brunet F."/>
            <person name="Petit J.-L."/>
            <person name="Stange-Thomann N."/>
            <person name="Mauceli E."/>
            <person name="Bouneau L."/>
            <person name="Fischer C."/>
            <person name="Ozouf-Costaz C."/>
            <person name="Bernot A."/>
            <person name="Nicaud S."/>
            <person name="Jaffe D."/>
            <person name="Fisher S."/>
            <person name="Lutfalla G."/>
            <person name="Dossat C."/>
            <person name="Segurens B."/>
            <person name="Dasilva C."/>
            <person name="Salanoubat M."/>
            <person name="Levy M."/>
            <person name="Boudet N."/>
            <person name="Castellano S."/>
            <person name="Anthouard V."/>
            <person name="Jubin C."/>
            <person name="Castelli V."/>
            <person name="Katinka M."/>
            <person name="Vacherie B."/>
            <person name="Biemont C."/>
            <person name="Skalli Z."/>
            <person name="Cattolico L."/>
            <person name="Poulain J."/>
            <person name="De Berardinis V."/>
            <person name="Cruaud C."/>
            <person name="Duprat S."/>
            <person name="Brottier P."/>
            <person name="Coutanceau J.-P."/>
            <person name="Gouzy J."/>
            <person name="Parra G."/>
            <person name="Lardier G."/>
            <person name="Chapple C."/>
            <person name="McKernan K.J."/>
            <person name="McEwan P."/>
            <person name="Bosak S."/>
            <person name="Kellis M."/>
            <person name="Volff J.-N."/>
            <person name="Guigo R."/>
            <person name="Zody M.C."/>
            <person name="Mesirov J."/>
            <person name="Lindblad-Toh K."/>
            <person name="Birren B."/>
            <person name="Nusbaum C."/>
            <person name="Kahn D."/>
            <person name="Robinson-Rechavi M."/>
            <person name="Laudet V."/>
            <person name="Schachter V."/>
            <person name="Quetier F."/>
            <person name="Saurin W."/>
            <person name="Scarpelli C."/>
            <person name="Wincker P."/>
            <person name="Lander E.S."/>
            <person name="Weissenbach J."/>
            <person name="Roest Crollius H."/>
        </authorList>
    </citation>
    <scope>NUCLEOTIDE SEQUENCE [LARGE SCALE GENOMIC DNA]</scope>
</reference>
<dbReference type="Pfam" id="PF02194">
    <property type="entry name" value="PXA"/>
    <property type="match status" value="1"/>
</dbReference>
<feature type="compositionally biased region" description="Basic and acidic residues" evidence="2">
    <location>
        <begin position="570"/>
        <end position="584"/>
    </location>
</feature>
<dbReference type="PROSITE" id="PS51207">
    <property type="entry name" value="PXA"/>
    <property type="match status" value="1"/>
</dbReference>
<feature type="region of interest" description="Disordered" evidence="2">
    <location>
        <begin position="249"/>
        <end position="329"/>
    </location>
</feature>
<dbReference type="KEGG" id="tng:GSTEN00026845G001"/>
<dbReference type="InterPro" id="IPR003114">
    <property type="entry name" value="Phox_assoc"/>
</dbReference>
<sequence length="994" mass="107602">LVRRSLLAGGLLLAWLLLFHLLLNIWLLCVLASLLVALGGWLTSHAILESNNLVHLERFIRLEQIPSTADDRRRLDQEIRSTVRKIIRDFVTSWFATVSSEGAFEGEVQAAMIAMAAEMKTRAAQVDRKDLTRRVLDLVGCHLRDFIQAEELLGERRAPAADLWTAYGRVATPHPAASDRALEVQYARAAVDLLLQVLVPWPHLESRTGRFVVAELITCNVLLPLVAKLSEPDWLNGLIVHVCGGPAEAEDPLDRDPPAVRPAELAPPRTSGVPPEAEWTESSGGAAVPPDEAEEEPGGGKPHLCDLENGSEADSPSVDCKQTSTDAPAAVGQEEALYAAADGSLDLEEACPSPGEADGLPPAGTGDGPHRDGGSPLGTPSRELLLSVEHSSPGEVSEVSPPQSSSPLPSFSFEPLSSPEGPVLIQNLRITGTITAKEHRGTGSHPYTLYTIKVRPGPPPLLRLSIFIFCFLFQYETALGCESAGGLPPGPEEVEAVLSTCEPPSSVAYHTVNRRYSEFLNLQTRLEEKAELRKLIKGKPACGPAHLPGSASNCVCASFRCQRSQEGVSRHAVREHGQREDRGQEGSPGGLPEGARVSAGVAAALCPLTSDLCPLFQHLCAMSEIANSEEMQEFLALNTDARIAFVKKPFIVSRIDKIVVNAIVDTLKTAFPRPDAQSPTEDEAEVDGLKTGSDKKSRCDSGAGVSLLASGPAEDSWMSRFLSPQVSSQVLREERPLRGRLGGPAAPVQLRAAEHGGSPGGGCWSAFRFYRPCRLPQVFGRMSLEELERFIAEQEDAASGAEPEPEERPGHGQVLDVRLGEKRCPEPGSEPGAHSHCGILPLLHAGSETALAEAALSILGLLTRKQWSWLCTENVHGTVRLLFGTLLNRWLDVSVANLTSTRSWVVYLQGVQEAVWPGGQLPAEAPPRRSRRQKDDTRREALRSLMSLLPGVLVAAVDPDKYRRSWRTFLDSLQNGHINKHLVFCLLDLLLELL</sequence>
<dbReference type="PANTHER" id="PTHR22775">
    <property type="entry name" value="SORTING NEXIN"/>
    <property type="match status" value="1"/>
</dbReference>
<feature type="transmembrane region" description="Helical" evidence="3">
    <location>
        <begin position="12"/>
        <end position="42"/>
    </location>
</feature>
<evidence type="ECO:0000256" key="1">
    <source>
        <dbReference type="ARBA" id="ARBA00010883"/>
    </source>
</evidence>
<feature type="region of interest" description="Disordered" evidence="2">
    <location>
        <begin position="570"/>
        <end position="594"/>
    </location>
</feature>
<proteinExistence type="inferred from homology"/>
<dbReference type="EMBL" id="CAAE01014974">
    <property type="protein sequence ID" value="CAG06484.1"/>
    <property type="molecule type" value="Genomic_DNA"/>
</dbReference>
<dbReference type="Pfam" id="PF08628">
    <property type="entry name" value="Nexin_C"/>
    <property type="match status" value="1"/>
</dbReference>
<accession>Q4RYP8</accession>
<reference evidence="5" key="2">
    <citation type="submission" date="2004-02" db="EMBL/GenBank/DDBJ databases">
        <authorList>
            <consortium name="Genoscope"/>
            <consortium name="Whitehead Institute Centre for Genome Research"/>
        </authorList>
    </citation>
    <scope>NUCLEOTIDE SEQUENCE</scope>
</reference>
<feature type="region of interest" description="Disordered" evidence="2">
    <location>
        <begin position="347"/>
        <end position="415"/>
    </location>
</feature>
<feature type="non-terminal residue" evidence="5">
    <location>
        <position position="994"/>
    </location>
</feature>
<evidence type="ECO:0000256" key="3">
    <source>
        <dbReference type="SAM" id="Phobius"/>
    </source>
</evidence>
<dbReference type="InterPro" id="IPR036871">
    <property type="entry name" value="PX_dom_sf"/>
</dbReference>
<evidence type="ECO:0000256" key="2">
    <source>
        <dbReference type="SAM" id="MobiDB-lite"/>
    </source>
</evidence>
<evidence type="ECO:0000259" key="4">
    <source>
        <dbReference type="PROSITE" id="PS51207"/>
    </source>
</evidence>
<dbReference type="SMART" id="SM00313">
    <property type="entry name" value="PXA"/>
    <property type="match status" value="1"/>
</dbReference>
<feature type="region of interest" description="Disordered" evidence="2">
    <location>
        <begin position="671"/>
        <end position="702"/>
    </location>
</feature>
<dbReference type="Gene3D" id="3.30.1520.10">
    <property type="entry name" value="Phox-like domain"/>
    <property type="match status" value="1"/>
</dbReference>
<dbReference type="PANTHER" id="PTHR22775:SF50">
    <property type="entry name" value="SORTING NEXIN 19B"/>
    <property type="match status" value="1"/>
</dbReference>
<dbReference type="InterPro" id="IPR013937">
    <property type="entry name" value="Sorting_nexin_C"/>
</dbReference>
<keyword evidence="3" id="KW-1133">Transmembrane helix</keyword>
<feature type="domain" description="PXA" evidence="4">
    <location>
        <begin position="72"/>
        <end position="248"/>
    </location>
</feature>
<feature type="compositionally biased region" description="Low complexity" evidence="2">
    <location>
        <begin position="391"/>
        <end position="415"/>
    </location>
</feature>